<dbReference type="InterPro" id="IPR043502">
    <property type="entry name" value="DNA/RNA_pol_sf"/>
</dbReference>
<accession>A0A1U7WQC4</accession>
<sequence length="444" mass="50145">MSFGLKNVGATYQRLVTKMFKEQLGKTTNVYIDNMLVKSKKKEDHIGHLKKAFDILRQYGIKLSPKKCAFGITSGKFLVFLVSQRGIEVNQDQIRAIEGIPETLTSKKQVQKLTGRIAALSRFISRSSDRCHKLFNVLRKDHELQWNLECVDALRRLKAYLSSPPLLVKADSRECLLVYLAVSEVAVSAVLIHENKEFDECRLDQIARAQNTEADGLAKLVVATRNINKENVVTLLHSAIDQVEDGTLPQDKKEAKKHRIQAARYILVNCHLYKRTFGGPLAKCLGPNQIRQVLEEVHEGHCGAHTSNRALVLCLVRAGYYWPTMKKEVADYVRKCEQCQKYAPMIHQAGELLHSITSPWPFIKWGMDIVGPLPAGRGKVEAGETPYSLVYETDAVIPVEVGEPSLRYSNESSPSNDESRLQDLDEVEELRDMAYVRMVAKNNK</sequence>
<keyword evidence="3" id="KW-1185">Reference proteome</keyword>
<dbReference type="SUPFAM" id="SSF56672">
    <property type="entry name" value="DNA/RNA polymerases"/>
    <property type="match status" value="1"/>
</dbReference>
<dbReference type="Gene3D" id="1.10.340.70">
    <property type="match status" value="1"/>
</dbReference>
<dbReference type="InterPro" id="IPR041588">
    <property type="entry name" value="Integrase_H2C2"/>
</dbReference>
<reference evidence="3" key="1">
    <citation type="journal article" date="2013" name="Genome Biol.">
        <title>Reference genomes and transcriptomes of Nicotiana sylvestris and Nicotiana tomentosiformis.</title>
        <authorList>
            <person name="Sierro N."/>
            <person name="Battey J.N."/>
            <person name="Ouadi S."/>
            <person name="Bovet L."/>
            <person name="Goepfert S."/>
            <person name="Bakaher N."/>
            <person name="Peitsch M.C."/>
            <person name="Ivanov N.V."/>
        </authorList>
    </citation>
    <scope>NUCLEOTIDE SEQUENCE [LARGE SCALE GENOMIC DNA]</scope>
</reference>
<dbReference type="AlphaFoldDB" id="A0A1U7WQC4"/>
<evidence type="ECO:0000313" key="3">
    <source>
        <dbReference type="Proteomes" id="UP000189701"/>
    </source>
</evidence>
<feature type="domain" description="Integrase zinc-binding" evidence="2">
    <location>
        <begin position="288"/>
        <end position="343"/>
    </location>
</feature>
<evidence type="ECO:0000259" key="1">
    <source>
        <dbReference type="Pfam" id="PF00078"/>
    </source>
</evidence>
<dbReference type="CDD" id="cd01647">
    <property type="entry name" value="RT_LTR"/>
    <property type="match status" value="1"/>
</dbReference>
<reference evidence="4" key="2">
    <citation type="submission" date="2025-08" db="UniProtKB">
        <authorList>
            <consortium name="RefSeq"/>
        </authorList>
    </citation>
    <scope>IDENTIFICATION</scope>
    <source>
        <tissue evidence="4">Leaf</tissue>
    </source>
</reference>
<dbReference type="Proteomes" id="UP000189701">
    <property type="component" value="Unplaced"/>
</dbReference>
<dbReference type="InterPro" id="IPR043128">
    <property type="entry name" value="Rev_trsase/Diguanyl_cyclase"/>
</dbReference>
<dbReference type="eggNOG" id="KOG0017">
    <property type="taxonomic scope" value="Eukaryota"/>
</dbReference>
<dbReference type="Pfam" id="PF00078">
    <property type="entry name" value="RVT_1"/>
    <property type="match status" value="1"/>
</dbReference>
<dbReference type="Gene3D" id="3.30.70.270">
    <property type="match status" value="2"/>
</dbReference>
<evidence type="ECO:0000259" key="2">
    <source>
        <dbReference type="Pfam" id="PF17921"/>
    </source>
</evidence>
<dbReference type="Pfam" id="PF17921">
    <property type="entry name" value="Integrase_H2C2"/>
    <property type="match status" value="1"/>
</dbReference>
<dbReference type="InterPro" id="IPR050951">
    <property type="entry name" value="Retrovirus_Pol_polyprotein"/>
</dbReference>
<organism evidence="3 4">
    <name type="scientific">Nicotiana sylvestris</name>
    <name type="common">Wood tobacco</name>
    <name type="synonym">South American tobacco</name>
    <dbReference type="NCBI Taxonomy" id="4096"/>
    <lineage>
        <taxon>Eukaryota</taxon>
        <taxon>Viridiplantae</taxon>
        <taxon>Streptophyta</taxon>
        <taxon>Embryophyta</taxon>
        <taxon>Tracheophyta</taxon>
        <taxon>Spermatophyta</taxon>
        <taxon>Magnoliopsida</taxon>
        <taxon>eudicotyledons</taxon>
        <taxon>Gunneridae</taxon>
        <taxon>Pentapetalae</taxon>
        <taxon>asterids</taxon>
        <taxon>lamiids</taxon>
        <taxon>Solanales</taxon>
        <taxon>Solanaceae</taxon>
        <taxon>Nicotianoideae</taxon>
        <taxon>Nicotianeae</taxon>
        <taxon>Nicotiana</taxon>
    </lineage>
</organism>
<dbReference type="InterPro" id="IPR000477">
    <property type="entry name" value="RT_dom"/>
</dbReference>
<dbReference type="RefSeq" id="XP_009780783.1">
    <property type="nucleotide sequence ID" value="XM_009782481.1"/>
</dbReference>
<feature type="domain" description="Reverse transcriptase" evidence="1">
    <location>
        <begin position="1"/>
        <end position="78"/>
    </location>
</feature>
<protein>
    <submittedName>
        <fullName evidence="4">Uncharacterized protein LOC104229782</fullName>
    </submittedName>
</protein>
<evidence type="ECO:0000313" key="4">
    <source>
        <dbReference type="RefSeq" id="XP_009780783.1"/>
    </source>
</evidence>
<dbReference type="OrthoDB" id="1738821at2759"/>
<dbReference type="STRING" id="4096.A0A1U7WQC4"/>
<dbReference type="PANTHER" id="PTHR37984:SF5">
    <property type="entry name" value="PROTEIN NYNRIN-LIKE"/>
    <property type="match status" value="1"/>
</dbReference>
<dbReference type="PANTHER" id="PTHR37984">
    <property type="entry name" value="PROTEIN CBG26694"/>
    <property type="match status" value="1"/>
</dbReference>
<gene>
    <name evidence="4" type="primary">LOC104229782</name>
</gene>
<proteinExistence type="predicted"/>
<name>A0A1U7WQC4_NICSY</name>